<evidence type="ECO:0000256" key="1">
    <source>
        <dbReference type="SAM" id="Phobius"/>
    </source>
</evidence>
<sequence>MTAVDNTQTSSSSRRTIELVVLVGLVTAFGIISALVRFPLEEGEKLRDVIGIIIGAGLTFIFYSFLYRDNPLFKIAENLYVGVALGYGAIITWRQSLRPEVYDPLFRAVTSEAFWHELSYRVVPIVLGILLMTRLSKKHSWLSRYSYGLMVGWGAGMGIFVVTDSYILKQLEGAIRPLQKIVTDPDVAANLSFFDQAWPVVGSLVILIGTVSVLFYFFFSVPHKRLGSGFSRVGISYLMIAFGASFGYTVMGRMSLLIGRVQFLMFEWLKIKQ</sequence>
<feature type="transmembrane region" description="Helical" evidence="1">
    <location>
        <begin position="147"/>
        <end position="168"/>
    </location>
</feature>
<feature type="transmembrane region" description="Helical" evidence="1">
    <location>
        <begin position="79"/>
        <end position="98"/>
    </location>
</feature>
<organism evidence="2">
    <name type="scientific">marine sediment metagenome</name>
    <dbReference type="NCBI Taxonomy" id="412755"/>
    <lineage>
        <taxon>unclassified sequences</taxon>
        <taxon>metagenomes</taxon>
        <taxon>ecological metagenomes</taxon>
    </lineage>
</organism>
<feature type="transmembrane region" description="Helical" evidence="1">
    <location>
        <begin position="230"/>
        <end position="251"/>
    </location>
</feature>
<dbReference type="EMBL" id="LAZR01000346">
    <property type="protein sequence ID" value="KKN73318.1"/>
    <property type="molecule type" value="Genomic_DNA"/>
</dbReference>
<feature type="transmembrane region" description="Helical" evidence="1">
    <location>
        <begin position="49"/>
        <end position="67"/>
    </location>
</feature>
<feature type="transmembrane region" description="Helical" evidence="1">
    <location>
        <begin position="19"/>
        <end position="37"/>
    </location>
</feature>
<keyword evidence="1" id="KW-0812">Transmembrane</keyword>
<protein>
    <submittedName>
        <fullName evidence="2">Uncharacterized protein</fullName>
    </submittedName>
</protein>
<keyword evidence="1" id="KW-0472">Membrane</keyword>
<name>A0A0F9W5N5_9ZZZZ</name>
<feature type="transmembrane region" description="Helical" evidence="1">
    <location>
        <begin position="197"/>
        <end position="218"/>
    </location>
</feature>
<dbReference type="AlphaFoldDB" id="A0A0F9W5N5"/>
<keyword evidence="1" id="KW-1133">Transmembrane helix</keyword>
<reference evidence="2" key="1">
    <citation type="journal article" date="2015" name="Nature">
        <title>Complex archaea that bridge the gap between prokaryotes and eukaryotes.</title>
        <authorList>
            <person name="Spang A."/>
            <person name="Saw J.H."/>
            <person name="Jorgensen S.L."/>
            <person name="Zaremba-Niedzwiedzka K."/>
            <person name="Martijn J."/>
            <person name="Lind A.E."/>
            <person name="van Eijk R."/>
            <person name="Schleper C."/>
            <person name="Guy L."/>
            <person name="Ettema T.J."/>
        </authorList>
    </citation>
    <scope>NUCLEOTIDE SEQUENCE</scope>
</reference>
<feature type="transmembrane region" description="Helical" evidence="1">
    <location>
        <begin position="118"/>
        <end position="135"/>
    </location>
</feature>
<gene>
    <name evidence="2" type="ORF">LCGC14_0402140</name>
</gene>
<accession>A0A0F9W5N5</accession>
<proteinExistence type="predicted"/>
<evidence type="ECO:0000313" key="2">
    <source>
        <dbReference type="EMBL" id="KKN73318.1"/>
    </source>
</evidence>
<comment type="caution">
    <text evidence="2">The sequence shown here is derived from an EMBL/GenBank/DDBJ whole genome shotgun (WGS) entry which is preliminary data.</text>
</comment>